<reference evidence="3" key="1">
    <citation type="submission" date="2018-07" db="EMBL/GenBank/DDBJ databases">
        <authorList>
            <person name="Kim H."/>
        </authorList>
    </citation>
    <scope>NUCLEOTIDE SEQUENCE [LARGE SCALE GENOMIC DNA]</scope>
    <source>
        <strain evidence="3">F02</strain>
    </source>
</reference>
<dbReference type="InterPro" id="IPR007048">
    <property type="entry name" value="IraD/Gp25-like"/>
</dbReference>
<protein>
    <recommendedName>
        <fullName evidence="1">IraD/Gp25-like domain-containing protein</fullName>
    </recommendedName>
</protein>
<dbReference type="OrthoDB" id="9802846at2"/>
<dbReference type="Pfam" id="PF04965">
    <property type="entry name" value="GPW_gp25"/>
    <property type="match status" value="1"/>
</dbReference>
<feature type="domain" description="IraD/Gp25-like" evidence="1">
    <location>
        <begin position="13"/>
        <end position="89"/>
    </location>
</feature>
<accession>A0A345DE47</accession>
<organism evidence="2 3">
    <name type="scientific">Ephemeroptericola cinctiostellae</name>
    <dbReference type="NCBI Taxonomy" id="2268024"/>
    <lineage>
        <taxon>Bacteria</taxon>
        <taxon>Pseudomonadati</taxon>
        <taxon>Pseudomonadota</taxon>
        <taxon>Betaproteobacteria</taxon>
        <taxon>Burkholderiales</taxon>
        <taxon>Burkholderiaceae</taxon>
        <taxon>Ephemeroptericola</taxon>
    </lineage>
</organism>
<evidence type="ECO:0000259" key="1">
    <source>
        <dbReference type="Pfam" id="PF04965"/>
    </source>
</evidence>
<dbReference type="SUPFAM" id="SSF160719">
    <property type="entry name" value="gpW/gp25-like"/>
    <property type="match status" value="1"/>
</dbReference>
<evidence type="ECO:0000313" key="2">
    <source>
        <dbReference type="EMBL" id="AXF86635.1"/>
    </source>
</evidence>
<keyword evidence="3" id="KW-1185">Reference proteome</keyword>
<proteinExistence type="predicted"/>
<dbReference type="AlphaFoldDB" id="A0A345DE47"/>
<name>A0A345DE47_9BURK</name>
<dbReference type="EMBL" id="CP031124">
    <property type="protein sequence ID" value="AXF86635.1"/>
    <property type="molecule type" value="Genomic_DNA"/>
</dbReference>
<gene>
    <name evidence="2" type="ORF">DTO96_102390</name>
</gene>
<dbReference type="Proteomes" id="UP000252182">
    <property type="component" value="Chromosome"/>
</dbReference>
<dbReference type="KEGG" id="hyf:DTO96_102390"/>
<sequence length="114" mass="13080">MDKYTGRALTPLRHLSQSIVVILTTPIGSRVMRRDFGSMLPRLVDRPVNLRFRTDVYYAVAEALKRWEPRVKVKSVALRLISDGKVRIDLWLDVLLSSGRRVPFTLDFELGRAA</sequence>
<dbReference type="Gene3D" id="3.10.450.40">
    <property type="match status" value="1"/>
</dbReference>
<evidence type="ECO:0000313" key="3">
    <source>
        <dbReference type="Proteomes" id="UP000252182"/>
    </source>
</evidence>